<protein>
    <submittedName>
        <fullName evidence="1">Uncharacterized protein</fullName>
    </submittedName>
</protein>
<keyword evidence="2" id="KW-1185">Reference proteome</keyword>
<evidence type="ECO:0000313" key="1">
    <source>
        <dbReference type="EMBL" id="SED27864.1"/>
    </source>
</evidence>
<gene>
    <name evidence="1" type="ORF">SAMN04489727_7213</name>
</gene>
<dbReference type="EMBL" id="FNSO01000004">
    <property type="protein sequence ID" value="SED27864.1"/>
    <property type="molecule type" value="Genomic_DNA"/>
</dbReference>
<name>A0A1H4ZEE7_9PSEU</name>
<evidence type="ECO:0000313" key="2">
    <source>
        <dbReference type="Proteomes" id="UP000199622"/>
    </source>
</evidence>
<dbReference type="AlphaFoldDB" id="A0A1H4ZEE7"/>
<dbReference type="InterPro" id="IPR046274">
    <property type="entry name" value="DUF6307"/>
</dbReference>
<organism evidence="1 2">
    <name type="scientific">Amycolatopsis tolypomycina</name>
    <dbReference type="NCBI Taxonomy" id="208445"/>
    <lineage>
        <taxon>Bacteria</taxon>
        <taxon>Bacillati</taxon>
        <taxon>Actinomycetota</taxon>
        <taxon>Actinomycetes</taxon>
        <taxon>Pseudonocardiales</taxon>
        <taxon>Pseudonocardiaceae</taxon>
        <taxon>Amycolatopsis</taxon>
    </lineage>
</organism>
<sequence>MDFVSRYEQRVNLVENTVKENSPLSAEEARTLAIRLLRTLEEIPEKIR</sequence>
<dbReference type="Pfam" id="PF19826">
    <property type="entry name" value="DUF6307"/>
    <property type="match status" value="1"/>
</dbReference>
<dbReference type="RefSeq" id="WP_167384854.1">
    <property type="nucleotide sequence ID" value="NZ_FNSO01000004.1"/>
</dbReference>
<accession>A0A1H4ZEE7</accession>
<proteinExistence type="predicted"/>
<dbReference type="Proteomes" id="UP000199622">
    <property type="component" value="Unassembled WGS sequence"/>
</dbReference>
<reference evidence="2" key="1">
    <citation type="submission" date="2016-10" db="EMBL/GenBank/DDBJ databases">
        <authorList>
            <person name="Varghese N."/>
            <person name="Submissions S."/>
        </authorList>
    </citation>
    <scope>NUCLEOTIDE SEQUENCE [LARGE SCALE GENOMIC DNA]</scope>
    <source>
        <strain evidence="2">DSM 44544</strain>
    </source>
</reference>